<dbReference type="EMBL" id="QPIJ01000001">
    <property type="protein sequence ID" value="RCV93847.1"/>
    <property type="molecule type" value="Genomic_DNA"/>
</dbReference>
<dbReference type="Pfam" id="PF11393">
    <property type="entry name" value="T4BSS_DotI_IcmL"/>
    <property type="match status" value="1"/>
</dbReference>
<accession>A0A368UB75</accession>
<proteinExistence type="predicted"/>
<evidence type="ECO:0000256" key="1">
    <source>
        <dbReference type="SAM" id="MobiDB-lite"/>
    </source>
</evidence>
<organism evidence="2 3">
    <name type="scientific">Vreelandella rituensis</name>
    <dbReference type="NCBI Taxonomy" id="2282306"/>
    <lineage>
        <taxon>Bacteria</taxon>
        <taxon>Pseudomonadati</taxon>
        <taxon>Pseudomonadota</taxon>
        <taxon>Gammaproteobacteria</taxon>
        <taxon>Oceanospirillales</taxon>
        <taxon>Halomonadaceae</taxon>
        <taxon>Vreelandella</taxon>
    </lineage>
</organism>
<name>A0A368UB75_9GAMM</name>
<feature type="region of interest" description="Disordered" evidence="1">
    <location>
        <begin position="1"/>
        <end position="58"/>
    </location>
</feature>
<dbReference type="CDD" id="cd16385">
    <property type="entry name" value="IcmL"/>
    <property type="match status" value="1"/>
</dbReference>
<feature type="compositionally biased region" description="Basic residues" evidence="1">
    <location>
        <begin position="1"/>
        <end position="12"/>
    </location>
</feature>
<reference evidence="2 3" key="1">
    <citation type="submission" date="2018-07" db="EMBL/GenBank/DDBJ databases">
        <title>Halomonas rutogse sp. nov., isolated from Lake TangqianCo on Tibetan Plateau.</title>
        <authorList>
            <person name="Lu H."/>
            <person name="Xing P."/>
            <person name="Wu Q."/>
        </authorList>
    </citation>
    <scope>NUCLEOTIDE SEQUENCE [LARGE SCALE GENOMIC DNA]</scope>
    <source>
        <strain evidence="2 3">TQ8S</strain>
    </source>
</reference>
<dbReference type="RefSeq" id="WP_114485175.1">
    <property type="nucleotide sequence ID" value="NZ_CBCSHM010000001.1"/>
</dbReference>
<keyword evidence="3" id="KW-1185">Reference proteome</keyword>
<sequence>MALTLFKRKSKGSKNPAPDPESQLSDSSVSQATTGQGVNAAESSASTQADGEAKTRAEVEHPEVLLSEALSQRAYLLESSNQLHRRAFLALLGTNLFTAAAAYVGMTREIQYKYFYTSEDGSVFEAQPLSNPVHSQAVVRNFLSQSISELFSFHYRNVEMHLQRNAPDIMTDQAFRDLVAEIDRMGLVNQMRQRREVVVGTVPDAPVLVASGVEKGVRTWEYAAKIVLMLEGAETSGSGGSMRPATRRLTGQMRAQLIRVEPTEHPRRILINRIQILEGDIR</sequence>
<dbReference type="AlphaFoldDB" id="A0A368UB75"/>
<evidence type="ECO:0000313" key="2">
    <source>
        <dbReference type="EMBL" id="RCV93847.1"/>
    </source>
</evidence>
<feature type="compositionally biased region" description="Polar residues" evidence="1">
    <location>
        <begin position="22"/>
        <end position="49"/>
    </location>
</feature>
<gene>
    <name evidence="2" type="ORF">DU506_01430</name>
</gene>
<dbReference type="Proteomes" id="UP000253204">
    <property type="component" value="Unassembled WGS sequence"/>
</dbReference>
<evidence type="ECO:0000313" key="3">
    <source>
        <dbReference type="Proteomes" id="UP000253204"/>
    </source>
</evidence>
<dbReference type="InterPro" id="IPR021055">
    <property type="entry name" value="T4BSS_IcmL/DotI"/>
</dbReference>
<protein>
    <submittedName>
        <fullName evidence="2">Uncharacterized protein</fullName>
    </submittedName>
</protein>
<comment type="caution">
    <text evidence="2">The sequence shown here is derived from an EMBL/GenBank/DDBJ whole genome shotgun (WGS) entry which is preliminary data.</text>
</comment>